<reference evidence="9" key="1">
    <citation type="submission" date="2020-12" db="EMBL/GenBank/DDBJ databases">
        <title>Metabolic potential, ecology and presence of endohyphal bacteria is reflected in genomic diversity of Mucoromycotina.</title>
        <authorList>
            <person name="Muszewska A."/>
            <person name="Okrasinska A."/>
            <person name="Steczkiewicz K."/>
            <person name="Drgas O."/>
            <person name="Orlowska M."/>
            <person name="Perlinska-Lenart U."/>
            <person name="Aleksandrzak-Piekarczyk T."/>
            <person name="Szatraj K."/>
            <person name="Zielenkiewicz U."/>
            <person name="Pilsyk S."/>
            <person name="Malc E."/>
            <person name="Mieczkowski P."/>
            <person name="Kruszewska J.S."/>
            <person name="Biernat P."/>
            <person name="Pawlowska J."/>
        </authorList>
    </citation>
    <scope>NUCLEOTIDE SEQUENCE</scope>
    <source>
        <strain evidence="9">WA0000067209</strain>
    </source>
</reference>
<evidence type="ECO:0000313" key="10">
    <source>
        <dbReference type="Proteomes" id="UP000654370"/>
    </source>
</evidence>
<feature type="domain" description="CR-type" evidence="8">
    <location>
        <begin position="133"/>
        <end position="239"/>
    </location>
</feature>
<dbReference type="EMBL" id="JAEPQZ010000009">
    <property type="protein sequence ID" value="KAG2177282.1"/>
    <property type="molecule type" value="Genomic_DNA"/>
</dbReference>
<dbReference type="CDD" id="cd10719">
    <property type="entry name" value="DnaJ_zf"/>
    <property type="match status" value="1"/>
</dbReference>
<dbReference type="InterPro" id="IPR036410">
    <property type="entry name" value="HSP_DnaJ_Cys-rich_dom_sf"/>
</dbReference>
<sequence length="436" mass="48039">MVADTTYYDTLGVDPSCSDAELRKAYRKLAMKYHPDKNPEAGDQFKEISHAYETLSDPEKRETYDQFGEDGPQMGGGFGMNPDDLFANLFGGMGGGFEFGGMGGGGMGGRSRPRRGEDMVHPLQVTLEDLYKGKHTKLAMERSIICSHCSGYVSMQLEVLNSQKLENNICLKICSKGGKTGAVKKCVTCKGRGFQVAMRQIGPGMVQQMQVPCSDCNGQGEVIKDKCKKCKGKKVVAEKKVLDVFIEKGMNDGQKIVMKGEGDQEPGVETGDIILVVKQKKHERFQREGNDLLCNVTISLSEALGGFDRIVLLHLDGRGIHISHPAGQVIKPGDIKRVAHEGMPTYKRQDDFGDLYIRFEVEFPENMWTSAEQIKTLEHILPARAVDNSVQPEIVDDCAMLDGDLNQFGAKGRGSNVWDEDEEDDEPRGGVNCAQQ</sequence>
<dbReference type="Proteomes" id="UP000654370">
    <property type="component" value="Unassembled WGS sequence"/>
</dbReference>
<dbReference type="InterPro" id="IPR036869">
    <property type="entry name" value="J_dom_sf"/>
</dbReference>
<organism evidence="9 10">
    <name type="scientific">Mortierella isabellina</name>
    <name type="common">Filamentous fungus</name>
    <name type="synonym">Umbelopsis isabellina</name>
    <dbReference type="NCBI Taxonomy" id="91625"/>
    <lineage>
        <taxon>Eukaryota</taxon>
        <taxon>Fungi</taxon>
        <taxon>Fungi incertae sedis</taxon>
        <taxon>Mucoromycota</taxon>
        <taxon>Mucoromycotina</taxon>
        <taxon>Umbelopsidomycetes</taxon>
        <taxon>Umbelopsidales</taxon>
        <taxon>Umbelopsidaceae</taxon>
        <taxon>Umbelopsis</taxon>
    </lineage>
</organism>
<dbReference type="Pfam" id="PF00226">
    <property type="entry name" value="DnaJ"/>
    <property type="match status" value="1"/>
</dbReference>
<dbReference type="InterPro" id="IPR002939">
    <property type="entry name" value="DnaJ_C"/>
</dbReference>
<evidence type="ECO:0000256" key="5">
    <source>
        <dbReference type="PROSITE-ProRule" id="PRU00546"/>
    </source>
</evidence>
<dbReference type="FunFam" id="2.10.230.10:FF:000001">
    <property type="entry name" value="DnaJ subfamily A member 2"/>
    <property type="match status" value="1"/>
</dbReference>
<protein>
    <submittedName>
        <fullName evidence="9">Uncharacterized protein</fullName>
    </submittedName>
</protein>
<dbReference type="Gene3D" id="2.60.260.20">
    <property type="entry name" value="Urease metallochaperone UreE, N-terminal domain"/>
    <property type="match status" value="2"/>
</dbReference>
<evidence type="ECO:0000256" key="4">
    <source>
        <dbReference type="ARBA" id="ARBA00022833"/>
    </source>
</evidence>
<keyword evidence="4 5" id="KW-0862">Zinc</keyword>
<evidence type="ECO:0000256" key="1">
    <source>
        <dbReference type="ARBA" id="ARBA00022723"/>
    </source>
</evidence>
<dbReference type="InterPro" id="IPR001623">
    <property type="entry name" value="DnaJ_domain"/>
</dbReference>
<dbReference type="FunFam" id="1.10.287.110:FF:000041">
    <property type="entry name" value="Chaperone protein DNAj, putative"/>
    <property type="match status" value="1"/>
</dbReference>
<dbReference type="CDD" id="cd10747">
    <property type="entry name" value="DnaJ_C"/>
    <property type="match status" value="1"/>
</dbReference>
<dbReference type="PRINTS" id="PR00625">
    <property type="entry name" value="JDOMAIN"/>
</dbReference>
<dbReference type="Pfam" id="PF00684">
    <property type="entry name" value="DnaJ_CXXCXGXG"/>
    <property type="match status" value="1"/>
</dbReference>
<dbReference type="PROSITE" id="PS00636">
    <property type="entry name" value="DNAJ_1"/>
    <property type="match status" value="1"/>
</dbReference>
<dbReference type="Gene3D" id="2.10.230.10">
    <property type="entry name" value="Heat shock protein DnaJ, cysteine-rich domain"/>
    <property type="match status" value="1"/>
</dbReference>
<evidence type="ECO:0000313" key="9">
    <source>
        <dbReference type="EMBL" id="KAG2177282.1"/>
    </source>
</evidence>
<dbReference type="InterPro" id="IPR044713">
    <property type="entry name" value="DNJA1/2-like"/>
</dbReference>
<accession>A0A8H7PND3</accession>
<dbReference type="Gene3D" id="1.10.287.110">
    <property type="entry name" value="DnaJ domain"/>
    <property type="match status" value="1"/>
</dbReference>
<dbReference type="PROSITE" id="PS50076">
    <property type="entry name" value="DNAJ_2"/>
    <property type="match status" value="1"/>
</dbReference>
<dbReference type="AlphaFoldDB" id="A0A8H7PND3"/>
<dbReference type="GO" id="GO:0005524">
    <property type="term" value="F:ATP binding"/>
    <property type="evidence" value="ECO:0007669"/>
    <property type="project" value="InterPro"/>
</dbReference>
<dbReference type="CDD" id="cd06257">
    <property type="entry name" value="DnaJ"/>
    <property type="match status" value="1"/>
</dbReference>
<keyword evidence="1 5" id="KW-0479">Metal-binding</keyword>
<dbReference type="GO" id="GO:0009408">
    <property type="term" value="P:response to heat"/>
    <property type="evidence" value="ECO:0007669"/>
    <property type="project" value="InterPro"/>
</dbReference>
<dbReference type="GO" id="GO:0006457">
    <property type="term" value="P:protein folding"/>
    <property type="evidence" value="ECO:0007669"/>
    <property type="project" value="InterPro"/>
</dbReference>
<keyword evidence="2" id="KW-0677">Repeat</keyword>
<gene>
    <name evidence="9" type="ORF">INT43_007939</name>
</gene>
<dbReference type="SUPFAM" id="SSF49493">
    <property type="entry name" value="HSP40/DnaJ peptide-binding domain"/>
    <property type="match status" value="2"/>
</dbReference>
<evidence type="ECO:0000256" key="6">
    <source>
        <dbReference type="SAM" id="MobiDB-lite"/>
    </source>
</evidence>
<evidence type="ECO:0000256" key="3">
    <source>
        <dbReference type="ARBA" id="ARBA00022771"/>
    </source>
</evidence>
<keyword evidence="10" id="KW-1185">Reference proteome</keyword>
<comment type="caution">
    <text evidence="9">The sequence shown here is derived from an EMBL/GenBank/DDBJ whole genome shotgun (WGS) entry which is preliminary data.</text>
</comment>
<dbReference type="SMART" id="SM00271">
    <property type="entry name" value="DnaJ"/>
    <property type="match status" value="1"/>
</dbReference>
<feature type="region of interest" description="Disordered" evidence="6">
    <location>
        <begin position="411"/>
        <end position="436"/>
    </location>
</feature>
<dbReference type="InterPro" id="IPR001305">
    <property type="entry name" value="HSP_DnaJ_Cys-rich_dom"/>
</dbReference>
<dbReference type="InterPro" id="IPR012724">
    <property type="entry name" value="DnaJ"/>
</dbReference>
<dbReference type="SUPFAM" id="SSF46565">
    <property type="entry name" value="Chaperone J-domain"/>
    <property type="match status" value="1"/>
</dbReference>
<dbReference type="InterPro" id="IPR018253">
    <property type="entry name" value="DnaJ_domain_CS"/>
</dbReference>
<dbReference type="OrthoDB" id="550424at2759"/>
<dbReference type="InterPro" id="IPR008971">
    <property type="entry name" value="HSP40/DnaJ_pept-bd"/>
</dbReference>
<evidence type="ECO:0000256" key="2">
    <source>
        <dbReference type="ARBA" id="ARBA00022737"/>
    </source>
</evidence>
<dbReference type="GO" id="GO:0030544">
    <property type="term" value="F:Hsp70 protein binding"/>
    <property type="evidence" value="ECO:0007669"/>
    <property type="project" value="InterPro"/>
</dbReference>
<name>A0A8H7PND3_MORIS</name>
<proteinExistence type="inferred from homology"/>
<dbReference type="PROSITE" id="PS51188">
    <property type="entry name" value="ZF_CR"/>
    <property type="match status" value="1"/>
</dbReference>
<keyword evidence="3 5" id="KW-0863">Zinc-finger</keyword>
<dbReference type="FunFam" id="2.60.260.20:FF:000003">
    <property type="entry name" value="DnaJ subfamily A member 2"/>
    <property type="match status" value="1"/>
</dbReference>
<feature type="zinc finger region" description="CR-type" evidence="5">
    <location>
        <begin position="133"/>
        <end position="239"/>
    </location>
</feature>
<evidence type="ECO:0000259" key="8">
    <source>
        <dbReference type="PROSITE" id="PS51188"/>
    </source>
</evidence>
<dbReference type="PANTHER" id="PTHR43888">
    <property type="entry name" value="DNAJ-LIKE-2, ISOFORM A-RELATED"/>
    <property type="match status" value="1"/>
</dbReference>
<dbReference type="GO" id="GO:0051082">
    <property type="term" value="F:unfolded protein binding"/>
    <property type="evidence" value="ECO:0007669"/>
    <property type="project" value="InterPro"/>
</dbReference>
<dbReference type="HAMAP" id="MF_01152">
    <property type="entry name" value="DnaJ"/>
    <property type="match status" value="1"/>
</dbReference>
<evidence type="ECO:0000259" key="7">
    <source>
        <dbReference type="PROSITE" id="PS50076"/>
    </source>
</evidence>
<dbReference type="Pfam" id="PF01556">
    <property type="entry name" value="DnaJ_C"/>
    <property type="match status" value="1"/>
</dbReference>
<dbReference type="SUPFAM" id="SSF57938">
    <property type="entry name" value="DnaJ/Hsp40 cysteine-rich domain"/>
    <property type="match status" value="1"/>
</dbReference>
<dbReference type="GO" id="GO:0008270">
    <property type="term" value="F:zinc ion binding"/>
    <property type="evidence" value="ECO:0007669"/>
    <property type="project" value="UniProtKB-KW"/>
</dbReference>
<feature type="domain" description="J" evidence="7">
    <location>
        <begin position="6"/>
        <end position="68"/>
    </location>
</feature>